<evidence type="ECO:0000256" key="5">
    <source>
        <dbReference type="ARBA" id="ARBA00022827"/>
    </source>
</evidence>
<comment type="caution">
    <text evidence="13">The sequence shown here is derived from an EMBL/GenBank/DDBJ whole genome shotgun (WGS) entry which is preliminary data.</text>
</comment>
<dbReference type="FunFam" id="1.10.45.10:FF:000001">
    <property type="entry name" value="D-lactate dehydrogenase mitochondrial"/>
    <property type="match status" value="1"/>
</dbReference>
<dbReference type="Pfam" id="PF02913">
    <property type="entry name" value="FAD-oxidase_C"/>
    <property type="match status" value="1"/>
</dbReference>
<keyword evidence="5" id="KW-0274">FAD</keyword>
<comment type="subcellular location">
    <subcellularLocation>
        <location evidence="2">Mitochondrion</location>
    </subcellularLocation>
</comment>
<accession>A0A066VJK5</accession>
<dbReference type="GO" id="GO:0005739">
    <property type="term" value="C:mitochondrion"/>
    <property type="evidence" value="ECO:0007669"/>
    <property type="project" value="UniProtKB-SubCell"/>
</dbReference>
<dbReference type="InterPro" id="IPR016166">
    <property type="entry name" value="FAD-bd_PCMH"/>
</dbReference>
<dbReference type="GO" id="GO:0008720">
    <property type="term" value="F:D-lactate dehydrogenase (NAD+) activity"/>
    <property type="evidence" value="ECO:0007669"/>
    <property type="project" value="TreeGrafter"/>
</dbReference>
<comment type="similarity">
    <text evidence="3">Belongs to the FAD-binding oxidoreductase/transferase type 4 family.</text>
</comment>
<evidence type="ECO:0000256" key="8">
    <source>
        <dbReference type="ARBA" id="ARBA00023128"/>
    </source>
</evidence>
<dbReference type="GO" id="GO:0004458">
    <property type="term" value="F:D-lactate dehydrogenase (cytochrome) activity"/>
    <property type="evidence" value="ECO:0007669"/>
    <property type="project" value="UniProtKB-EC"/>
</dbReference>
<evidence type="ECO:0000256" key="9">
    <source>
        <dbReference type="ARBA" id="ARBA00038897"/>
    </source>
</evidence>
<dbReference type="Proteomes" id="UP000027361">
    <property type="component" value="Unassembled WGS sequence"/>
</dbReference>
<comment type="cofactor">
    <cofactor evidence="1">
        <name>FAD</name>
        <dbReference type="ChEBI" id="CHEBI:57692"/>
    </cofactor>
</comment>
<keyword evidence="6" id="KW-0809">Transit peptide</keyword>
<dbReference type="GeneID" id="25264897"/>
<evidence type="ECO:0000256" key="7">
    <source>
        <dbReference type="ARBA" id="ARBA00023002"/>
    </source>
</evidence>
<dbReference type="Pfam" id="PF01565">
    <property type="entry name" value="FAD_binding_4"/>
    <property type="match status" value="1"/>
</dbReference>
<evidence type="ECO:0000313" key="13">
    <source>
        <dbReference type="EMBL" id="KDN41676.1"/>
    </source>
</evidence>
<feature type="domain" description="FAD-binding PCMH-type" evidence="12">
    <location>
        <begin position="117"/>
        <end position="303"/>
    </location>
</feature>
<dbReference type="InterPro" id="IPR016169">
    <property type="entry name" value="FAD-bd_PCMH_sub2"/>
</dbReference>
<dbReference type="STRING" id="1037660.A0A066VJK5"/>
<dbReference type="EC" id="1.1.2.4" evidence="9"/>
<dbReference type="Gene3D" id="1.10.45.10">
    <property type="entry name" value="Vanillyl-alcohol Oxidase, Chain A, domain 4"/>
    <property type="match status" value="1"/>
</dbReference>
<evidence type="ECO:0000256" key="11">
    <source>
        <dbReference type="SAM" id="MobiDB-lite"/>
    </source>
</evidence>
<dbReference type="PANTHER" id="PTHR11748">
    <property type="entry name" value="D-LACTATE DEHYDROGENASE"/>
    <property type="match status" value="1"/>
</dbReference>
<dbReference type="SUPFAM" id="SSF56176">
    <property type="entry name" value="FAD-binding/transporter-associated domain-like"/>
    <property type="match status" value="1"/>
</dbReference>
<feature type="region of interest" description="Disordered" evidence="11">
    <location>
        <begin position="54"/>
        <end position="77"/>
    </location>
</feature>
<dbReference type="AlphaFoldDB" id="A0A066VJK5"/>
<evidence type="ECO:0000256" key="4">
    <source>
        <dbReference type="ARBA" id="ARBA00022630"/>
    </source>
</evidence>
<dbReference type="GO" id="GO:0071949">
    <property type="term" value="F:FAD binding"/>
    <property type="evidence" value="ECO:0007669"/>
    <property type="project" value="InterPro"/>
</dbReference>
<proteinExistence type="inferred from homology"/>
<dbReference type="FunFam" id="3.30.70.2740:FF:000001">
    <property type="entry name" value="D-lactate dehydrogenase mitochondrial"/>
    <property type="match status" value="1"/>
</dbReference>
<dbReference type="InParanoid" id="A0A066VJK5"/>
<dbReference type="InterPro" id="IPR004113">
    <property type="entry name" value="FAD-bd_oxidored_4_C"/>
</dbReference>
<evidence type="ECO:0000256" key="10">
    <source>
        <dbReference type="ARBA" id="ARBA00051436"/>
    </source>
</evidence>
<evidence type="ECO:0000256" key="3">
    <source>
        <dbReference type="ARBA" id="ARBA00008000"/>
    </source>
</evidence>
<organism evidence="13 14">
    <name type="scientific">Tilletiaria anomala (strain ATCC 24038 / CBS 436.72 / UBC 951)</name>
    <dbReference type="NCBI Taxonomy" id="1037660"/>
    <lineage>
        <taxon>Eukaryota</taxon>
        <taxon>Fungi</taxon>
        <taxon>Dikarya</taxon>
        <taxon>Basidiomycota</taxon>
        <taxon>Ustilaginomycotina</taxon>
        <taxon>Exobasidiomycetes</taxon>
        <taxon>Georgefischeriales</taxon>
        <taxon>Tilletiariaceae</taxon>
        <taxon>Tilletiaria</taxon>
    </lineage>
</organism>
<sequence>MSYIAAVARTERGFSSSTLASPGGSNPLLVALISGGAALAAGYLLFSPSSQPKHSASAAEPTSSATNDDGGPVTASHPAYNFDAAIKELQSFLPEDRLSFEESERETHGHSSWSYHPSHPHAAVVYPIDVSEVVRIVKIAGKHKVPLVPYAGGTSLEAHYSAPDPHSDRRKSISVDFNLMDKILRYSEEDGDITVQPGVRWEGLNEELKNRGSKYFFPIDPGPSAAIGGMVASGCSGTNAVRYGTMKGDYILNLTVVLPSGEVITTRSRARKSSAGPDLTKLFLGSEGTLGLVVAATLRLAPIPPCTSVGVSAFPSASDACSAARDLLAHGIGVQCVELLDDVMLAAVNKANAADTRAIKHVEQPSLFIRFAASSDAAMRADSQLAARILEKHGGSKMQFAMDKDEIERLWHARKVALWSALDYPERKEGEKWRAWTTDVCVPVGQLSELIRRVKDDITQENILSPIVGHIGDGNFHGIILFRDGDQEMFERVERLVHRMVHHAQDLDGTCTGEHGVGIGKKQFLERELGKGTLDLLRMLKRTLDPDSIMNPGKLIDVY</sequence>
<dbReference type="RefSeq" id="XP_013241805.1">
    <property type="nucleotide sequence ID" value="XM_013386351.1"/>
</dbReference>
<protein>
    <recommendedName>
        <fullName evidence="9">D-lactate dehydrogenase (cytochrome)</fullName>
        <ecNumber evidence="9">1.1.2.4</ecNumber>
    </recommendedName>
</protein>
<reference evidence="13 14" key="1">
    <citation type="submission" date="2014-05" db="EMBL/GenBank/DDBJ databases">
        <title>Draft genome sequence of a rare smut relative, Tilletiaria anomala UBC 951.</title>
        <authorList>
            <consortium name="DOE Joint Genome Institute"/>
            <person name="Toome M."/>
            <person name="Kuo A."/>
            <person name="Henrissat B."/>
            <person name="Lipzen A."/>
            <person name="Tritt A."/>
            <person name="Yoshinaga Y."/>
            <person name="Zane M."/>
            <person name="Barry K."/>
            <person name="Grigoriev I.V."/>
            <person name="Spatafora J.W."/>
            <person name="Aimea M.C."/>
        </authorList>
    </citation>
    <scope>NUCLEOTIDE SEQUENCE [LARGE SCALE GENOMIC DNA]</scope>
    <source>
        <strain evidence="13 14">UBC 951</strain>
    </source>
</reference>
<dbReference type="Gene3D" id="3.30.70.2740">
    <property type="match status" value="1"/>
</dbReference>
<dbReference type="PANTHER" id="PTHR11748:SF111">
    <property type="entry name" value="D-LACTATE DEHYDROGENASE, MITOCHONDRIAL-RELATED"/>
    <property type="match status" value="1"/>
</dbReference>
<dbReference type="PROSITE" id="PS51387">
    <property type="entry name" value="FAD_PCMH"/>
    <property type="match status" value="1"/>
</dbReference>
<dbReference type="InterPro" id="IPR016171">
    <property type="entry name" value="Vanillyl_alc_oxidase_C-sub2"/>
</dbReference>
<dbReference type="EMBL" id="JMSN01000077">
    <property type="protein sequence ID" value="KDN41676.1"/>
    <property type="molecule type" value="Genomic_DNA"/>
</dbReference>
<keyword evidence="7" id="KW-0560">Oxidoreductase</keyword>
<evidence type="ECO:0000259" key="12">
    <source>
        <dbReference type="PROSITE" id="PS51387"/>
    </source>
</evidence>
<evidence type="ECO:0000256" key="1">
    <source>
        <dbReference type="ARBA" id="ARBA00001974"/>
    </source>
</evidence>
<dbReference type="OMA" id="FHESILY"/>
<comment type="catalytic activity">
    <reaction evidence="10">
        <text>(R)-lactate + 2 Fe(III)-[cytochrome c] = 2 Fe(II)-[cytochrome c] + pyruvate + 2 H(+)</text>
        <dbReference type="Rhea" id="RHEA:13521"/>
        <dbReference type="Rhea" id="RHEA-COMP:10350"/>
        <dbReference type="Rhea" id="RHEA-COMP:14399"/>
        <dbReference type="ChEBI" id="CHEBI:15361"/>
        <dbReference type="ChEBI" id="CHEBI:15378"/>
        <dbReference type="ChEBI" id="CHEBI:16004"/>
        <dbReference type="ChEBI" id="CHEBI:29033"/>
        <dbReference type="ChEBI" id="CHEBI:29034"/>
        <dbReference type="EC" id="1.1.2.4"/>
    </reaction>
</comment>
<evidence type="ECO:0000313" key="14">
    <source>
        <dbReference type="Proteomes" id="UP000027361"/>
    </source>
</evidence>
<name>A0A066VJK5_TILAU</name>
<evidence type="ECO:0000256" key="6">
    <source>
        <dbReference type="ARBA" id="ARBA00022946"/>
    </source>
</evidence>
<dbReference type="OrthoDB" id="7786253at2759"/>
<dbReference type="SUPFAM" id="SSF55103">
    <property type="entry name" value="FAD-linked oxidases, C-terminal domain"/>
    <property type="match status" value="1"/>
</dbReference>
<dbReference type="GO" id="GO:1903457">
    <property type="term" value="P:lactate catabolic process"/>
    <property type="evidence" value="ECO:0007669"/>
    <property type="project" value="TreeGrafter"/>
</dbReference>
<keyword evidence="14" id="KW-1185">Reference proteome</keyword>
<gene>
    <name evidence="13" type="ORF">K437DRAFT_258163</name>
</gene>
<keyword evidence="8" id="KW-0496">Mitochondrion</keyword>
<dbReference type="HOGENOM" id="CLU_017779_3_3_1"/>
<dbReference type="InterPro" id="IPR006094">
    <property type="entry name" value="Oxid_FAD_bind_N"/>
</dbReference>
<feature type="compositionally biased region" description="Low complexity" evidence="11">
    <location>
        <begin position="55"/>
        <end position="66"/>
    </location>
</feature>
<dbReference type="Gene3D" id="3.30.465.10">
    <property type="match status" value="1"/>
</dbReference>
<keyword evidence="4" id="KW-0285">Flavoprotein</keyword>
<dbReference type="InterPro" id="IPR016164">
    <property type="entry name" value="FAD-linked_Oxase-like_C"/>
</dbReference>
<evidence type="ECO:0000256" key="2">
    <source>
        <dbReference type="ARBA" id="ARBA00004173"/>
    </source>
</evidence>
<dbReference type="InterPro" id="IPR036318">
    <property type="entry name" value="FAD-bd_PCMH-like_sf"/>
</dbReference>